<dbReference type="GO" id="GO:0006281">
    <property type="term" value="P:DNA repair"/>
    <property type="evidence" value="ECO:0007669"/>
    <property type="project" value="InterPro"/>
</dbReference>
<name>A0A1Q3FWL5_CULTA</name>
<reference evidence="7" key="1">
    <citation type="submission" date="2017-01" db="EMBL/GenBank/DDBJ databases">
        <title>A deep insight into the sialotranscriptome of adult male and female Cluex tarsalis mosquitoes.</title>
        <authorList>
            <person name="Ribeiro J.M."/>
            <person name="Moreira F."/>
            <person name="Bernard K.A."/>
            <person name="Calvo E."/>
        </authorList>
    </citation>
    <scope>NUCLEOTIDE SEQUENCE</scope>
    <source>
        <strain evidence="7">Kern County</strain>
        <tissue evidence="7">Salivary glands</tissue>
    </source>
</reference>
<dbReference type="Pfam" id="PF14678">
    <property type="entry name" value="FANCI_S4"/>
    <property type="match status" value="1"/>
</dbReference>
<proteinExistence type="predicted"/>
<evidence type="ECO:0000313" key="7">
    <source>
        <dbReference type="EMBL" id="JAV31842.1"/>
    </source>
</evidence>
<dbReference type="InterPro" id="IPR029312">
    <property type="entry name" value="FANCI_HD2"/>
</dbReference>
<feature type="compositionally biased region" description="Acidic residues" evidence="1">
    <location>
        <begin position="1316"/>
        <end position="1330"/>
    </location>
</feature>
<evidence type="ECO:0000259" key="2">
    <source>
        <dbReference type="Pfam" id="PF14675"/>
    </source>
</evidence>
<organism evidence="7">
    <name type="scientific">Culex tarsalis</name>
    <name type="common">Encephalitis mosquito</name>
    <dbReference type="NCBI Taxonomy" id="7177"/>
    <lineage>
        <taxon>Eukaryota</taxon>
        <taxon>Metazoa</taxon>
        <taxon>Ecdysozoa</taxon>
        <taxon>Arthropoda</taxon>
        <taxon>Hexapoda</taxon>
        <taxon>Insecta</taxon>
        <taxon>Pterygota</taxon>
        <taxon>Neoptera</taxon>
        <taxon>Endopterygota</taxon>
        <taxon>Diptera</taxon>
        <taxon>Nematocera</taxon>
        <taxon>Culicoidea</taxon>
        <taxon>Culicidae</taxon>
        <taxon>Culicinae</taxon>
        <taxon>Culicini</taxon>
        <taxon>Culex</taxon>
        <taxon>Culex</taxon>
    </lineage>
</organism>
<dbReference type="InterPro" id="IPR029315">
    <property type="entry name" value="FANCI_S2"/>
</dbReference>
<feature type="region of interest" description="Disordered" evidence="1">
    <location>
        <begin position="1218"/>
        <end position="1239"/>
    </location>
</feature>
<evidence type="ECO:0000259" key="3">
    <source>
        <dbReference type="Pfam" id="PF14676"/>
    </source>
</evidence>
<dbReference type="CDD" id="cd11720">
    <property type="entry name" value="FANCI"/>
    <property type="match status" value="1"/>
</dbReference>
<feature type="compositionally biased region" description="Basic residues" evidence="1">
    <location>
        <begin position="1386"/>
        <end position="1395"/>
    </location>
</feature>
<feature type="region of interest" description="Disordered" evidence="1">
    <location>
        <begin position="1312"/>
        <end position="1364"/>
    </location>
</feature>
<dbReference type="Pfam" id="PF14677">
    <property type="entry name" value="FANCI_S3"/>
    <property type="match status" value="1"/>
</dbReference>
<evidence type="ECO:0000259" key="5">
    <source>
        <dbReference type="Pfam" id="PF14678"/>
    </source>
</evidence>
<feature type="domain" description="FANCI helical" evidence="6">
    <location>
        <begin position="560"/>
        <end position="657"/>
    </location>
</feature>
<dbReference type="Pfam" id="PF14680">
    <property type="entry name" value="FANCI_HD2"/>
    <property type="match status" value="1"/>
</dbReference>
<dbReference type="InterPro" id="IPR029313">
    <property type="entry name" value="FANCI_S3"/>
</dbReference>
<feature type="domain" description="FANCI solenoid 4" evidence="5">
    <location>
        <begin position="1041"/>
        <end position="1294"/>
    </location>
</feature>
<feature type="compositionally biased region" description="Basic and acidic residues" evidence="1">
    <location>
        <begin position="1228"/>
        <end position="1239"/>
    </location>
</feature>
<dbReference type="PANTHER" id="PTHR21818">
    <property type="entry name" value="BC025462 PROTEIN"/>
    <property type="match status" value="1"/>
</dbReference>
<feature type="domain" description="FANCI solenoid 1" evidence="2">
    <location>
        <begin position="65"/>
        <end position="286"/>
    </location>
</feature>
<feature type="compositionally biased region" description="Basic residues" evidence="1">
    <location>
        <begin position="1462"/>
        <end position="1474"/>
    </location>
</feature>
<dbReference type="InterPro" id="IPR026171">
    <property type="entry name" value="FANCI"/>
</dbReference>
<protein>
    <recommendedName>
        <fullName evidence="8">Fanconi anemia group i protein</fullName>
    </recommendedName>
</protein>
<evidence type="ECO:0008006" key="8">
    <source>
        <dbReference type="Google" id="ProtNLM"/>
    </source>
</evidence>
<dbReference type="EMBL" id="GFDL01003203">
    <property type="protein sequence ID" value="JAV31842.1"/>
    <property type="molecule type" value="Transcribed_RNA"/>
</dbReference>
<dbReference type="InterPro" id="IPR029314">
    <property type="entry name" value="FANCI_S4"/>
</dbReference>
<feature type="region of interest" description="Disordered" evidence="1">
    <location>
        <begin position="1385"/>
        <end position="1474"/>
    </location>
</feature>
<dbReference type="InterPro" id="IPR029308">
    <property type="entry name" value="FANCI_S1"/>
</dbReference>
<feature type="compositionally biased region" description="Polar residues" evidence="1">
    <location>
        <begin position="792"/>
        <end position="807"/>
    </location>
</feature>
<dbReference type="Pfam" id="PF14676">
    <property type="entry name" value="FANCI_S2"/>
    <property type="match status" value="1"/>
</dbReference>
<dbReference type="Pfam" id="PF14675">
    <property type="entry name" value="FANCI_S1"/>
    <property type="match status" value="1"/>
</dbReference>
<feature type="domain" description="FANCI solenoid 3" evidence="4">
    <location>
        <begin position="816"/>
        <end position="1029"/>
    </location>
</feature>
<evidence type="ECO:0000259" key="6">
    <source>
        <dbReference type="Pfam" id="PF14680"/>
    </source>
</evidence>
<sequence>MVPNIAAAVIKLGQQKKNDELKEILERIPTKELVDLVSSTIGAPDGFTLWHFVLLGMTHSSKTSDKRFQITLAVLQQLNRIELTTKAAFDIVSRLVLDLPKFGPDQLVEIMEYCVESIRAGDPKCMGWKDLLPDVLSLLSQQVGRISVNGFIMTGLEYRKKVLDDLMKMKIQNGILTSFTGMFREIQLSKEEATLLVGKVCDAIRQLEALEIPALTFQLFHVCLKYSSLLVLPIYALQKYFHKHYYKKILSNDGGDSTDFDSIEPVSDKEIREAEETILYHLSNVTEFRLDEAQVVAMFKPFQNMPEFLLTPFVISALIAMSKINRTPDTMKVVSSQVMAFLVRLVAEHEHERELCKGSAWCRGRIESSVVPDVNRILTILTEHSQEGMEVVTPGVIHFGFALLIAKKQPKLHAIAIAFLQNFIKKRFIFGNGIVEKLKQYLFVELEAMQFSECLITLSLTSALTLSECGSSISYILEYLLLIDGHHAMRIITFLFPLIRISHTIRDAFIEVLRKAMHHSETHTRMMGVFGFCALLKQLKNNNSRRAVLGGAAGNLTQLSISGMSLLSQSTLGRADNPDVHFDMLTLEILGILRRCFTQTVEIRELLYESLGRAVEFNGKLLPHVLQFVDWHFSGYFGESLEGTLEIDFEKCVRYRQGATEDVTAGEQQLEIYDNVGKLTAFMVHCVTLADQQQDTGHDCDGVRKLLEDVVQKIDGITLDSLGIIGTLDPKTCVIACHYLNTIEAGMSYCIWKTKPDNSSLRDLLKLFKHHQSCSDKIKKMEPKKAGRKAANNETIAPTAAPGSTQKSLSFKPENLWDLATVERLLRIVFDDSTAYATEEDLEALRSNRDFTQFVLRVASEKLEALRSTPEYWQIKHSKRIFHHLCECGKIAYDRCVKRTNELCANGNVQVALTAVECFRQAMLTALAVYERKFVDFLRMISCSLGTAFRADLLQNLHGIVDKFFEDGAELEAAGEKTIYNLLVCLEILYQSDGLEITHLNSAYSWLQDFCVNHKLKVKSLGIVHRILFDLRLKTQTGAYFDTVSMLVEKKYGQIHEEDLAPSFTLKSISSITVESALMALCSVTKQQLDDVEHFVLRTNSVLGRLKIYGQGENDEYLHQLKTIERSMCSQLVHIMSVATHLANTQLTLGTCMDALLKLLISLYGCLTNLAKHFITRHAVAAVSHDSTKFNLVIKSSKPLAEKIYLLFPHIEENILGQSEEAGEDEEAPRKSTSDAKRNREKVLRQTKLIPKVVFRIETFNKFVLLLSKKTKKDLTYLLHLGTVRDFRIREPALVEAIRKVCDGRPVDETTSEFGDLADLDAHDDDEDDAAPLVEKPSSSTTGVAPSKSIGVEESQLEDQESNTDITELGNENLALKNLALLNEKSRRRSSKKRKSADAAGDVENVVADRSAAAPEVKKRKVAKGGGSKKSSTSPKLNKRALETINEVTAPLAKVSTTRTLGPKRSKGLAAKKT</sequence>
<dbReference type="PANTHER" id="PTHR21818:SF0">
    <property type="entry name" value="FANCONI ANEMIA GROUP I PROTEIN"/>
    <property type="match status" value="1"/>
</dbReference>
<feature type="domain" description="FANCI solenoid 2" evidence="3">
    <location>
        <begin position="392"/>
        <end position="533"/>
    </location>
</feature>
<feature type="region of interest" description="Disordered" evidence="1">
    <location>
        <begin position="780"/>
        <end position="807"/>
    </location>
</feature>
<evidence type="ECO:0000259" key="4">
    <source>
        <dbReference type="Pfam" id="PF14677"/>
    </source>
</evidence>
<dbReference type="GO" id="GO:0070182">
    <property type="term" value="F:DNA polymerase binding"/>
    <property type="evidence" value="ECO:0007669"/>
    <property type="project" value="TreeGrafter"/>
</dbReference>
<evidence type="ECO:0000256" key="1">
    <source>
        <dbReference type="SAM" id="MobiDB-lite"/>
    </source>
</evidence>
<accession>A0A1Q3FWL5</accession>